<dbReference type="GO" id="GO:0006397">
    <property type="term" value="P:mRNA processing"/>
    <property type="evidence" value="ECO:0007669"/>
    <property type="project" value="UniProtKB-KW"/>
</dbReference>
<dbReference type="InterPro" id="IPR007854">
    <property type="entry name" value="Fip1_dom"/>
</dbReference>
<evidence type="ECO:0000259" key="6">
    <source>
        <dbReference type="Pfam" id="PF05182"/>
    </source>
</evidence>
<evidence type="ECO:0000313" key="8">
    <source>
        <dbReference type="Proteomes" id="UP000037460"/>
    </source>
</evidence>
<dbReference type="EMBL" id="JWZX01000888">
    <property type="protein sequence ID" value="KOO35393.1"/>
    <property type="molecule type" value="Genomic_DNA"/>
</dbReference>
<organism evidence="7 8">
    <name type="scientific">Chrysochromulina tobinii</name>
    <dbReference type="NCBI Taxonomy" id="1460289"/>
    <lineage>
        <taxon>Eukaryota</taxon>
        <taxon>Haptista</taxon>
        <taxon>Haptophyta</taxon>
        <taxon>Prymnesiophyceae</taxon>
        <taxon>Prymnesiales</taxon>
        <taxon>Chrysochromulinaceae</taxon>
        <taxon>Chrysochromulina</taxon>
    </lineage>
</organism>
<name>A0A0M0KAF4_9EUKA</name>
<dbReference type="OrthoDB" id="1917198at2759"/>
<dbReference type="Pfam" id="PF05182">
    <property type="entry name" value="Fip1"/>
    <property type="match status" value="1"/>
</dbReference>
<sequence>MDANALDLASDVSSEDDGIRIVLHYPDELDEGEEGMLYAEDSSAAMADGAAAGEGMAGTQPPTLGPSASVCSASSAGTTPASNAAKASRHKVYVNPRLQALASAGAGTGGSPGAISMTPPAPHKQPAITAAQRAKLGPLVHVPGGLQMSLEGPMPENIDIDQLAEKPWHKPDVDPTDYFNYGFTEDTWRLYCKRQQEIRAEVRTLSQMQVPTFNGASTGMFMGAPGGMMGGGMGAGMMGGGMANGMGACAGFGSACAGAAAIGRGGPTQMGFVPGGPMGGGVSLPMPGMGGRAQLPGMGCNSGMGNHVGMGGSSMGGNGMGGNGMGGNGMGGNGMGGNGMGGNGMGGNSMGGNSMGGNGVLF</sequence>
<comment type="subcellular location">
    <subcellularLocation>
        <location evidence="1">Nucleus</location>
    </subcellularLocation>
</comment>
<evidence type="ECO:0000256" key="4">
    <source>
        <dbReference type="ARBA" id="ARBA00023242"/>
    </source>
</evidence>
<dbReference type="AlphaFoldDB" id="A0A0M0KAF4"/>
<feature type="region of interest" description="Disordered" evidence="5">
    <location>
        <begin position="104"/>
        <end position="125"/>
    </location>
</feature>
<dbReference type="PANTHER" id="PTHR36884:SF4">
    <property type="entry name" value="FIP1[III]-LIKE PROTEIN"/>
    <property type="match status" value="1"/>
</dbReference>
<feature type="compositionally biased region" description="Polar residues" evidence="5">
    <location>
        <begin position="69"/>
        <end position="82"/>
    </location>
</feature>
<evidence type="ECO:0000256" key="2">
    <source>
        <dbReference type="ARBA" id="ARBA00007459"/>
    </source>
</evidence>
<comment type="caution">
    <text evidence="7">The sequence shown here is derived from an EMBL/GenBank/DDBJ whole genome shotgun (WGS) entry which is preliminary data.</text>
</comment>
<feature type="compositionally biased region" description="Low complexity" evidence="5">
    <location>
        <begin position="49"/>
        <end position="58"/>
    </location>
</feature>
<protein>
    <submittedName>
        <fullName evidence="7">Fip1 motif family protein</fullName>
    </submittedName>
</protein>
<keyword evidence="3" id="KW-0507">mRNA processing</keyword>
<evidence type="ECO:0000313" key="7">
    <source>
        <dbReference type="EMBL" id="KOO35393.1"/>
    </source>
</evidence>
<accession>A0A0M0KAF4</accession>
<evidence type="ECO:0000256" key="3">
    <source>
        <dbReference type="ARBA" id="ARBA00022664"/>
    </source>
</evidence>
<keyword evidence="8" id="KW-1185">Reference proteome</keyword>
<reference evidence="8" key="1">
    <citation type="journal article" date="2015" name="PLoS Genet.">
        <title>Genome Sequence and Transcriptome Analyses of Chrysochromulina tobin: Metabolic Tools for Enhanced Algal Fitness in the Prominent Order Prymnesiales (Haptophyceae).</title>
        <authorList>
            <person name="Hovde B.T."/>
            <person name="Deodato C.R."/>
            <person name="Hunsperger H.M."/>
            <person name="Ryken S.A."/>
            <person name="Yost W."/>
            <person name="Jha R.K."/>
            <person name="Patterson J."/>
            <person name="Monnat R.J. Jr."/>
            <person name="Barlow S.B."/>
            <person name="Starkenburg S.R."/>
            <person name="Cattolico R.A."/>
        </authorList>
    </citation>
    <scope>NUCLEOTIDE SEQUENCE</scope>
    <source>
        <strain evidence="8">CCMP291</strain>
    </source>
</reference>
<gene>
    <name evidence="7" type="ORF">Ctob_011613</name>
</gene>
<comment type="similarity">
    <text evidence="2">Belongs to the FIP1 family.</text>
</comment>
<dbReference type="PANTHER" id="PTHR36884">
    <property type="entry name" value="FIP1[III]-LIKE PROTEIN"/>
    <property type="match status" value="1"/>
</dbReference>
<dbReference type="GO" id="GO:0005634">
    <property type="term" value="C:nucleus"/>
    <property type="evidence" value="ECO:0007669"/>
    <property type="project" value="UniProtKB-SubCell"/>
</dbReference>
<feature type="region of interest" description="Disordered" evidence="5">
    <location>
        <begin position="49"/>
        <end position="89"/>
    </location>
</feature>
<evidence type="ECO:0000256" key="5">
    <source>
        <dbReference type="SAM" id="MobiDB-lite"/>
    </source>
</evidence>
<dbReference type="Proteomes" id="UP000037460">
    <property type="component" value="Unassembled WGS sequence"/>
</dbReference>
<feature type="domain" description="Pre-mRNA polyadenylation factor Fip1" evidence="6">
    <location>
        <begin position="158"/>
        <end position="199"/>
    </location>
</feature>
<keyword evidence="4" id="KW-0539">Nucleus</keyword>
<proteinExistence type="inferred from homology"/>
<dbReference type="InterPro" id="IPR044976">
    <property type="entry name" value="FIPS5/FIPS3-like"/>
</dbReference>
<evidence type="ECO:0000256" key="1">
    <source>
        <dbReference type="ARBA" id="ARBA00004123"/>
    </source>
</evidence>